<dbReference type="InParanoid" id="A0A0L0HTL5"/>
<evidence type="ECO:0000259" key="2">
    <source>
        <dbReference type="PROSITE" id="PS50076"/>
    </source>
</evidence>
<dbReference type="PROSITE" id="PS00636">
    <property type="entry name" value="DNAJ_1"/>
    <property type="match status" value="1"/>
</dbReference>
<evidence type="ECO:0000313" key="3">
    <source>
        <dbReference type="EMBL" id="KND04681.1"/>
    </source>
</evidence>
<dbReference type="PRINTS" id="PR00625">
    <property type="entry name" value="JDOMAIN"/>
</dbReference>
<evidence type="ECO:0000256" key="1">
    <source>
        <dbReference type="SAM" id="Phobius"/>
    </source>
</evidence>
<feature type="transmembrane region" description="Helical" evidence="1">
    <location>
        <begin position="156"/>
        <end position="177"/>
    </location>
</feature>
<dbReference type="AlphaFoldDB" id="A0A0L0HTL5"/>
<keyword evidence="1" id="KW-1133">Transmembrane helix</keyword>
<dbReference type="CDD" id="cd06257">
    <property type="entry name" value="DnaJ"/>
    <property type="match status" value="1"/>
</dbReference>
<dbReference type="SUPFAM" id="SSF46565">
    <property type="entry name" value="Chaperone J-domain"/>
    <property type="match status" value="1"/>
</dbReference>
<dbReference type="Proteomes" id="UP000053201">
    <property type="component" value="Unassembled WGS sequence"/>
</dbReference>
<gene>
    <name evidence="3" type="ORF">SPPG_00394</name>
</gene>
<dbReference type="InterPro" id="IPR050817">
    <property type="entry name" value="DjlA_DnaK_co-chaperone"/>
</dbReference>
<proteinExistence type="predicted"/>
<dbReference type="SMART" id="SM00271">
    <property type="entry name" value="DnaJ"/>
    <property type="match status" value="1"/>
</dbReference>
<dbReference type="InterPro" id="IPR001623">
    <property type="entry name" value="DnaJ_domain"/>
</dbReference>
<organism evidence="3 4">
    <name type="scientific">Spizellomyces punctatus (strain DAOM BR117)</name>
    <dbReference type="NCBI Taxonomy" id="645134"/>
    <lineage>
        <taxon>Eukaryota</taxon>
        <taxon>Fungi</taxon>
        <taxon>Fungi incertae sedis</taxon>
        <taxon>Chytridiomycota</taxon>
        <taxon>Chytridiomycota incertae sedis</taxon>
        <taxon>Chytridiomycetes</taxon>
        <taxon>Spizellomycetales</taxon>
        <taxon>Spizellomycetaceae</taxon>
        <taxon>Spizellomyces</taxon>
    </lineage>
</organism>
<dbReference type="STRING" id="645134.A0A0L0HTL5"/>
<dbReference type="PANTHER" id="PTHR24074">
    <property type="entry name" value="CO-CHAPERONE PROTEIN DJLA"/>
    <property type="match status" value="1"/>
</dbReference>
<dbReference type="InterPro" id="IPR036869">
    <property type="entry name" value="J_dom_sf"/>
</dbReference>
<dbReference type="VEuPathDB" id="FungiDB:SPPG_00394"/>
<dbReference type="Gene3D" id="1.10.287.110">
    <property type="entry name" value="DnaJ domain"/>
    <property type="match status" value="1"/>
</dbReference>
<protein>
    <recommendedName>
        <fullName evidence="2">J domain-containing protein</fullName>
    </recommendedName>
</protein>
<keyword evidence="4" id="KW-1185">Reference proteome</keyword>
<dbReference type="InterPro" id="IPR018253">
    <property type="entry name" value="DnaJ_domain_CS"/>
</dbReference>
<dbReference type="EMBL" id="KQ257450">
    <property type="protein sequence ID" value="KND04681.1"/>
    <property type="molecule type" value="Genomic_DNA"/>
</dbReference>
<dbReference type="GeneID" id="27684124"/>
<evidence type="ECO:0000313" key="4">
    <source>
        <dbReference type="Proteomes" id="UP000053201"/>
    </source>
</evidence>
<accession>A0A0L0HTL5</accession>
<keyword evidence="1" id="KW-0812">Transmembrane</keyword>
<sequence length="210" mass="24044">MISWQPLLGTCRRVSQSQCVRVGSVDIRRDRIRRISQMLTTRWDHQKSPYDVLHVARGASLKDIKSQYYKLSMEYHPDRTISKPLEERTQCNQTYILVQNAYAILSDPRKRAEYDYILATRIAPVVSYTRAPTTAAGQPQAFWGDGQTPTNIGKIMTPWVIGLGAVWLVGTVLSMYVSEQQSQSEVEAWQEYIKAREQEGLADVLGYTRK</sequence>
<dbReference type="eggNOG" id="KOG0713">
    <property type="taxonomic scope" value="Eukaryota"/>
</dbReference>
<keyword evidence="1" id="KW-0472">Membrane</keyword>
<reference evidence="3 4" key="1">
    <citation type="submission" date="2009-08" db="EMBL/GenBank/DDBJ databases">
        <title>The Genome Sequence of Spizellomyces punctatus strain DAOM BR117.</title>
        <authorList>
            <consortium name="The Broad Institute Genome Sequencing Platform"/>
            <person name="Russ C."/>
            <person name="Cuomo C."/>
            <person name="Shea T."/>
            <person name="Young S.K."/>
            <person name="Zeng Q."/>
            <person name="Koehrsen M."/>
            <person name="Haas B."/>
            <person name="Borodovsky M."/>
            <person name="Guigo R."/>
            <person name="Alvarado L."/>
            <person name="Berlin A."/>
            <person name="Bochicchio J."/>
            <person name="Borenstein D."/>
            <person name="Chapman S."/>
            <person name="Chen Z."/>
            <person name="Engels R."/>
            <person name="Freedman E."/>
            <person name="Gellesch M."/>
            <person name="Goldberg J."/>
            <person name="Griggs A."/>
            <person name="Gujja S."/>
            <person name="Heiman D."/>
            <person name="Hepburn T."/>
            <person name="Howarth C."/>
            <person name="Jen D."/>
            <person name="Larson L."/>
            <person name="Lewis B."/>
            <person name="Mehta T."/>
            <person name="Park D."/>
            <person name="Pearson M."/>
            <person name="Roberts A."/>
            <person name="Saif S."/>
            <person name="Shenoy N."/>
            <person name="Sisk P."/>
            <person name="Stolte C."/>
            <person name="Sykes S."/>
            <person name="Thomson T."/>
            <person name="Walk T."/>
            <person name="White J."/>
            <person name="Yandava C."/>
            <person name="Burger G."/>
            <person name="Gray M.W."/>
            <person name="Holland P.W.H."/>
            <person name="King N."/>
            <person name="Lang F.B.F."/>
            <person name="Roger A.J."/>
            <person name="Ruiz-Trillo I."/>
            <person name="Lander E."/>
            <person name="Nusbaum C."/>
        </authorList>
    </citation>
    <scope>NUCLEOTIDE SEQUENCE [LARGE SCALE GENOMIC DNA]</scope>
    <source>
        <strain evidence="3 4">DAOM BR117</strain>
    </source>
</reference>
<dbReference type="PROSITE" id="PS50076">
    <property type="entry name" value="DNAJ_2"/>
    <property type="match status" value="1"/>
</dbReference>
<feature type="domain" description="J" evidence="2">
    <location>
        <begin position="48"/>
        <end position="118"/>
    </location>
</feature>
<dbReference type="RefSeq" id="XP_016612720.1">
    <property type="nucleotide sequence ID" value="XM_016748723.1"/>
</dbReference>
<name>A0A0L0HTL5_SPIPD</name>
<dbReference type="Pfam" id="PF00226">
    <property type="entry name" value="DnaJ"/>
    <property type="match status" value="1"/>
</dbReference>
<dbReference type="OrthoDB" id="445556at2759"/>